<gene>
    <name evidence="5 8" type="primary">trpD</name>
    <name evidence="8" type="ORF">GCM10025783_10120</name>
</gene>
<proteinExistence type="inferred from homology"/>
<evidence type="ECO:0000256" key="2">
    <source>
        <dbReference type="ARBA" id="ARBA00022679"/>
    </source>
</evidence>
<dbReference type="InterPro" id="IPR036320">
    <property type="entry name" value="Glycosyl_Trfase_fam3_N_dom_sf"/>
</dbReference>
<name>A0ABP8Z0L2_9MICO</name>
<feature type="binding site" evidence="5">
    <location>
        <position position="92"/>
    </location>
    <ligand>
        <name>5-phospho-alpha-D-ribose 1-diphosphate</name>
        <dbReference type="ChEBI" id="CHEBI:58017"/>
    </ligand>
</feature>
<feature type="binding site" evidence="5">
    <location>
        <position position="124"/>
    </location>
    <ligand>
        <name>5-phospho-alpha-D-ribose 1-diphosphate</name>
        <dbReference type="ChEBI" id="CHEBI:58017"/>
    </ligand>
</feature>
<dbReference type="InterPro" id="IPR017459">
    <property type="entry name" value="Glycosyl_Trfase_fam3_N_dom"/>
</dbReference>
<feature type="binding site" evidence="5">
    <location>
        <begin position="112"/>
        <end position="120"/>
    </location>
    <ligand>
        <name>5-phospho-alpha-D-ribose 1-diphosphate</name>
        <dbReference type="ChEBI" id="CHEBI:58017"/>
    </ligand>
</feature>
<feature type="binding site" evidence="5">
    <location>
        <begin position="94"/>
        <end position="97"/>
    </location>
    <ligand>
        <name>5-phospho-alpha-D-ribose 1-diphosphate</name>
        <dbReference type="ChEBI" id="CHEBI:58017"/>
    </ligand>
</feature>
<dbReference type="PANTHER" id="PTHR43285">
    <property type="entry name" value="ANTHRANILATE PHOSPHORIBOSYLTRANSFERASE"/>
    <property type="match status" value="1"/>
</dbReference>
<evidence type="ECO:0000259" key="7">
    <source>
        <dbReference type="Pfam" id="PF02885"/>
    </source>
</evidence>
<feature type="binding site" evidence="5">
    <location>
        <begin position="87"/>
        <end position="88"/>
    </location>
    <ligand>
        <name>5-phospho-alpha-D-ribose 1-diphosphate</name>
        <dbReference type="ChEBI" id="CHEBI:58017"/>
    </ligand>
</feature>
<dbReference type="Gene3D" id="3.40.1030.10">
    <property type="entry name" value="Nucleoside phosphorylase/phosphoribosyltransferase catalytic domain"/>
    <property type="match status" value="1"/>
</dbReference>
<feature type="binding site" evidence="5">
    <location>
        <position position="84"/>
    </location>
    <ligand>
        <name>5-phospho-alpha-D-ribose 1-diphosphate</name>
        <dbReference type="ChEBI" id="CHEBI:58017"/>
    </ligand>
</feature>
<feature type="binding site" evidence="5">
    <location>
        <position position="84"/>
    </location>
    <ligand>
        <name>anthranilate</name>
        <dbReference type="ChEBI" id="CHEBI:16567"/>
        <label>1</label>
    </ligand>
</feature>
<comment type="caution">
    <text evidence="5">Lacks conserved residue(s) required for the propagation of feature annotation.</text>
</comment>
<dbReference type="SUPFAM" id="SSF47648">
    <property type="entry name" value="Nucleoside phosphorylase/phosphoribosyltransferase N-terminal domain"/>
    <property type="match status" value="1"/>
</dbReference>
<keyword evidence="9" id="KW-1185">Reference proteome</keyword>
<evidence type="ECO:0000256" key="4">
    <source>
        <dbReference type="ARBA" id="ARBA00023141"/>
    </source>
</evidence>
<evidence type="ECO:0000256" key="3">
    <source>
        <dbReference type="ARBA" id="ARBA00022822"/>
    </source>
</evidence>
<comment type="catalytic activity">
    <reaction evidence="5">
        <text>N-(5-phospho-beta-D-ribosyl)anthranilate + diphosphate = 5-phospho-alpha-D-ribose 1-diphosphate + anthranilate</text>
        <dbReference type="Rhea" id="RHEA:11768"/>
        <dbReference type="ChEBI" id="CHEBI:16567"/>
        <dbReference type="ChEBI" id="CHEBI:18277"/>
        <dbReference type="ChEBI" id="CHEBI:33019"/>
        <dbReference type="ChEBI" id="CHEBI:58017"/>
        <dbReference type="EC" id="2.4.2.18"/>
    </reaction>
</comment>
<reference evidence="9" key="1">
    <citation type="journal article" date="2019" name="Int. J. Syst. Evol. Microbiol.">
        <title>The Global Catalogue of Microorganisms (GCM) 10K type strain sequencing project: providing services to taxonomists for standard genome sequencing and annotation.</title>
        <authorList>
            <consortium name="The Broad Institute Genomics Platform"/>
            <consortium name="The Broad Institute Genome Sequencing Center for Infectious Disease"/>
            <person name="Wu L."/>
            <person name="Ma J."/>
        </authorList>
    </citation>
    <scope>NUCLEOTIDE SEQUENCE [LARGE SCALE GENOMIC DNA]</scope>
    <source>
        <strain evidence="9">JCM 19015</strain>
    </source>
</reference>
<comment type="function">
    <text evidence="5">Catalyzes the transfer of the phosphoribosyl group of 5-phosphorylribose-1-pyrophosphate (PRPP) to anthranilate to yield N-(5'-phosphoribosyl)-anthranilate (PRA).</text>
</comment>
<feature type="binding site" evidence="5">
    <location>
        <position position="96"/>
    </location>
    <ligand>
        <name>Mg(2+)</name>
        <dbReference type="ChEBI" id="CHEBI:18420"/>
        <label>1</label>
    </ligand>
</feature>
<evidence type="ECO:0000313" key="8">
    <source>
        <dbReference type="EMBL" id="GAA4741078.1"/>
    </source>
</evidence>
<keyword evidence="3 5" id="KW-0822">Tryptophan biosynthesis</keyword>
<sequence length="357" mass="36612">MSDTLDWPQLISALLAGRDLRVSEATWAMERVVTGEVSPATLAGFLVALRAKGETVDEIVGFRDAALAHALPLPLPVRALDLVGTGGDGYKTVNISTMAAIVVAACGVPVAKHGNRAASSASGASDVLGALGIRLDLDGDGVARVFDEVGFTFVFASAFHPGFRHAAEARSALGVGTVFNFLGPLVHPSRPDANVIGVATPEAVPLITGVLQTRGATALVVRSDDGMDELSTTGHSRIREVAVGAVTEHDVHPSDVGLPVARVAQLRGGTPQDNAATVRSVLAGDGGPVRDVVLLNAAAGLVAWDLYEDPSNAERPMAKRLAEGIERAARAIDGGQAAAKLDAWVAATHRAAGTASS</sequence>
<dbReference type="NCBIfam" id="TIGR01245">
    <property type="entry name" value="trpD"/>
    <property type="match status" value="1"/>
</dbReference>
<keyword evidence="5" id="KW-0460">Magnesium</keyword>
<keyword evidence="2 5" id="KW-0808">Transferase</keyword>
<feature type="binding site" evidence="5">
    <location>
        <position position="228"/>
    </location>
    <ligand>
        <name>Mg(2+)</name>
        <dbReference type="ChEBI" id="CHEBI:18420"/>
        <label>2</label>
    </ligand>
</feature>
<dbReference type="EC" id="2.4.2.18" evidence="5"/>
<dbReference type="RefSeq" id="WP_345479926.1">
    <property type="nucleotide sequence ID" value="NZ_BAABLP010000002.1"/>
</dbReference>
<dbReference type="InterPro" id="IPR000312">
    <property type="entry name" value="Glycosyl_Trfase_fam3"/>
</dbReference>
<dbReference type="Proteomes" id="UP001500121">
    <property type="component" value="Unassembled WGS sequence"/>
</dbReference>
<dbReference type="InterPro" id="IPR035902">
    <property type="entry name" value="Nuc_phospho_transferase"/>
</dbReference>
<keyword evidence="5" id="KW-0028">Amino-acid biosynthesis</keyword>
<keyword evidence="5" id="KW-0479">Metal-binding</keyword>
<evidence type="ECO:0000259" key="6">
    <source>
        <dbReference type="Pfam" id="PF00591"/>
    </source>
</evidence>
<dbReference type="Pfam" id="PF02885">
    <property type="entry name" value="Glycos_trans_3N"/>
    <property type="match status" value="1"/>
</dbReference>
<evidence type="ECO:0000313" key="9">
    <source>
        <dbReference type="Proteomes" id="UP001500121"/>
    </source>
</evidence>
<dbReference type="SUPFAM" id="SSF52418">
    <property type="entry name" value="Nucleoside phosphorylase/phosphoribosyltransferase catalytic domain"/>
    <property type="match status" value="1"/>
</dbReference>
<dbReference type="EMBL" id="BAABLP010000002">
    <property type="protein sequence ID" value="GAA4741078.1"/>
    <property type="molecule type" value="Genomic_DNA"/>
</dbReference>
<dbReference type="InterPro" id="IPR005940">
    <property type="entry name" value="Anthranilate_Pribosyl_Tfrase"/>
</dbReference>
<feature type="binding site" evidence="5">
    <location>
        <position position="170"/>
    </location>
    <ligand>
        <name>anthranilate</name>
        <dbReference type="ChEBI" id="CHEBI:16567"/>
        <label>2</label>
    </ligand>
</feature>
<dbReference type="GO" id="GO:0016757">
    <property type="term" value="F:glycosyltransferase activity"/>
    <property type="evidence" value="ECO:0007669"/>
    <property type="project" value="UniProtKB-KW"/>
</dbReference>
<comment type="caution">
    <text evidence="8">The sequence shown here is derived from an EMBL/GenBank/DDBJ whole genome shotgun (WGS) entry which is preliminary data.</text>
</comment>
<dbReference type="HAMAP" id="MF_00211">
    <property type="entry name" value="TrpD"/>
    <property type="match status" value="1"/>
</dbReference>
<accession>A0ABP8Z0L2</accession>
<protein>
    <recommendedName>
        <fullName evidence="5">Anthranilate phosphoribosyltransferase</fullName>
        <ecNumber evidence="5">2.4.2.18</ecNumber>
    </recommendedName>
</protein>
<organism evidence="8 9">
    <name type="scientific">Amnibacterium soli</name>
    <dbReference type="NCBI Taxonomy" id="1282736"/>
    <lineage>
        <taxon>Bacteria</taxon>
        <taxon>Bacillati</taxon>
        <taxon>Actinomycetota</taxon>
        <taxon>Actinomycetes</taxon>
        <taxon>Micrococcales</taxon>
        <taxon>Microbacteriaceae</taxon>
        <taxon>Amnibacterium</taxon>
    </lineage>
</organism>
<dbReference type="Gene3D" id="1.20.970.10">
    <property type="entry name" value="Transferase, Pyrimidine Nucleoside Phosphorylase, Chain C"/>
    <property type="match status" value="1"/>
</dbReference>
<keyword evidence="4 5" id="KW-0057">Aromatic amino acid biosynthesis</keyword>
<feature type="binding site" evidence="5">
    <location>
        <position position="229"/>
    </location>
    <ligand>
        <name>Mg(2+)</name>
        <dbReference type="ChEBI" id="CHEBI:18420"/>
        <label>1</label>
    </ligand>
</feature>
<comment type="pathway">
    <text evidence="5">Amino-acid biosynthesis; L-tryptophan biosynthesis; L-tryptophan from chorismate: step 2/5.</text>
</comment>
<dbReference type="PANTHER" id="PTHR43285:SF2">
    <property type="entry name" value="ANTHRANILATE PHOSPHORIBOSYLTRANSFERASE"/>
    <property type="match status" value="1"/>
</dbReference>
<evidence type="ECO:0000256" key="5">
    <source>
        <dbReference type="HAMAP-Rule" id="MF_00211"/>
    </source>
</evidence>
<evidence type="ECO:0000256" key="1">
    <source>
        <dbReference type="ARBA" id="ARBA00022676"/>
    </source>
</evidence>
<feature type="domain" description="Glycosyl transferase family 3 N-terminal" evidence="7">
    <location>
        <begin position="9"/>
        <end position="70"/>
    </location>
</feature>
<comment type="subunit">
    <text evidence="5">Homodimer.</text>
</comment>
<keyword evidence="1 5" id="KW-0328">Glycosyltransferase</keyword>
<comment type="similarity">
    <text evidence="5">Belongs to the anthranilate phosphoribosyltransferase family.</text>
</comment>
<feature type="domain" description="Glycosyl transferase family 3" evidence="6">
    <location>
        <begin position="79"/>
        <end position="337"/>
    </location>
</feature>
<feature type="binding site" evidence="5">
    <location>
        <position position="229"/>
    </location>
    <ligand>
        <name>Mg(2+)</name>
        <dbReference type="ChEBI" id="CHEBI:18420"/>
        <label>2</label>
    </ligand>
</feature>
<dbReference type="Pfam" id="PF00591">
    <property type="entry name" value="Glycos_transf_3"/>
    <property type="match status" value="1"/>
</dbReference>
<comment type="cofactor">
    <cofactor evidence="5">
        <name>Mg(2+)</name>
        <dbReference type="ChEBI" id="CHEBI:18420"/>
    </cofactor>
    <text evidence="5">Binds 2 magnesium ions per monomer.</text>
</comment>
<feature type="binding site" evidence="5">
    <location>
        <position position="115"/>
    </location>
    <ligand>
        <name>anthranilate</name>
        <dbReference type="ChEBI" id="CHEBI:16567"/>
        <label>1</label>
    </ligand>
</feature>